<dbReference type="GeneID" id="18930960"/>
<dbReference type="AlphaFoldDB" id="F4S5F3"/>
<sequence>MPPKKSSKKTEASAHPFRHTRVTRASQALSQANNTQPTQSDTPPSPQPKAIVGLRPKRGQKRSFLDQDEFSEASGSITGRKRSKVNPALSQIPSQKPRGRPKRALTLSQFSPPLQSSSRIPIDKKGKGKSKQALSRYSSEDLNPAPNRSPDIQINVIPDLSSDEYPARLDAISKSSKKAHEPLESEDVLHAVRMRISLLQPTEARKEIFELTKNSDAKLHRLHDELETLTTCINEIKRAISTIKSAQKELAWTTVLEVIETMENMLSNGTHLQSPATNTTDQEVQLPVEWRLWKSEALVYLGEVQTAKEIFPRQAESIDKYYRYRVKGLIEFAEHSYQEALISFDQAANRLSLSHSKEMDRRDGEVLYLMERAKELQRRKNKLLTVLRKRSEPKETYKALKWIPRIMADSDESLESPFRLILREIQCDLSTLHETFEDDGLSDLRAYIQEQKIEMGGFRFDRRNNLPISHRSHILSIYFYLARAESYGDDFIMSKHHFDMLDRLEKEGWGPLGIMGADRFDPKINDPDPASRLPTPELQETSFESEGPPPAQKIKTFKDYKGYYATLNLTSGAEYDEIKRSYKKLSKSESSNAKILSDELNMMKSVGIPTRQTHLAKLACDLVKWD</sequence>
<keyword evidence="4" id="KW-1185">Reference proteome</keyword>
<evidence type="ECO:0000256" key="1">
    <source>
        <dbReference type="SAM" id="MobiDB-lite"/>
    </source>
</evidence>
<dbReference type="KEGG" id="mlr:MELLADRAFT_68057"/>
<dbReference type="GO" id="GO:0031267">
    <property type="term" value="F:small GTPase binding"/>
    <property type="evidence" value="ECO:0007669"/>
    <property type="project" value="InterPro"/>
</dbReference>
<accession>F4S5F3</accession>
<feature type="domain" description="CYRIA/CYRIB Rac1 binding" evidence="2">
    <location>
        <begin position="199"/>
        <end position="274"/>
    </location>
</feature>
<dbReference type="RefSeq" id="XP_007416575.1">
    <property type="nucleotide sequence ID" value="XM_007416513.1"/>
</dbReference>
<feature type="compositionally biased region" description="Polar residues" evidence="1">
    <location>
        <begin position="132"/>
        <end position="141"/>
    </location>
</feature>
<dbReference type="Proteomes" id="UP000001072">
    <property type="component" value="Unassembled WGS sequence"/>
</dbReference>
<feature type="region of interest" description="Disordered" evidence="1">
    <location>
        <begin position="520"/>
        <end position="551"/>
    </location>
</feature>
<evidence type="ECO:0000313" key="4">
    <source>
        <dbReference type="Proteomes" id="UP000001072"/>
    </source>
</evidence>
<gene>
    <name evidence="3" type="ORF">MELLADRAFT_68057</name>
</gene>
<feature type="compositionally biased region" description="Low complexity" evidence="1">
    <location>
        <begin position="107"/>
        <end position="118"/>
    </location>
</feature>
<dbReference type="VEuPathDB" id="FungiDB:MELLADRAFT_68057"/>
<protein>
    <recommendedName>
        <fullName evidence="2">CYRIA/CYRIB Rac1 binding domain-containing protein</fullName>
    </recommendedName>
</protein>
<name>F4S5F3_MELLP</name>
<feature type="region of interest" description="Disordered" evidence="1">
    <location>
        <begin position="1"/>
        <end position="153"/>
    </location>
</feature>
<evidence type="ECO:0000259" key="2">
    <source>
        <dbReference type="Pfam" id="PF07159"/>
    </source>
</evidence>
<evidence type="ECO:0000313" key="3">
    <source>
        <dbReference type="EMBL" id="EGG00172.1"/>
    </source>
</evidence>
<proteinExistence type="predicted"/>
<dbReference type="InterPro" id="IPR009828">
    <property type="entry name" value="CYRIA/CYRIB_Rac1-bd"/>
</dbReference>
<dbReference type="EMBL" id="GL883150">
    <property type="protein sequence ID" value="EGG00172.1"/>
    <property type="molecule type" value="Genomic_DNA"/>
</dbReference>
<reference evidence="4" key="1">
    <citation type="journal article" date="2011" name="Proc. Natl. Acad. Sci. U.S.A.">
        <title>Obligate biotrophy features unraveled by the genomic analysis of rust fungi.</title>
        <authorList>
            <person name="Duplessis S."/>
            <person name="Cuomo C.A."/>
            <person name="Lin Y.-C."/>
            <person name="Aerts A."/>
            <person name="Tisserant E."/>
            <person name="Veneault-Fourrey C."/>
            <person name="Joly D.L."/>
            <person name="Hacquard S."/>
            <person name="Amselem J."/>
            <person name="Cantarel B.L."/>
            <person name="Chiu R."/>
            <person name="Coutinho P.M."/>
            <person name="Feau N."/>
            <person name="Field M."/>
            <person name="Frey P."/>
            <person name="Gelhaye E."/>
            <person name="Goldberg J."/>
            <person name="Grabherr M.G."/>
            <person name="Kodira C.D."/>
            <person name="Kohler A."/>
            <person name="Kuees U."/>
            <person name="Lindquist E.A."/>
            <person name="Lucas S.M."/>
            <person name="Mago R."/>
            <person name="Mauceli E."/>
            <person name="Morin E."/>
            <person name="Murat C."/>
            <person name="Pangilinan J.L."/>
            <person name="Park R."/>
            <person name="Pearson M."/>
            <person name="Quesneville H."/>
            <person name="Rouhier N."/>
            <person name="Sakthikumar S."/>
            <person name="Salamov A.A."/>
            <person name="Schmutz J."/>
            <person name="Selles B."/>
            <person name="Shapiro H."/>
            <person name="Tanguay P."/>
            <person name="Tuskan G.A."/>
            <person name="Henrissat B."/>
            <person name="Van de Peer Y."/>
            <person name="Rouze P."/>
            <person name="Ellis J.G."/>
            <person name="Dodds P.N."/>
            <person name="Schein J.E."/>
            <person name="Zhong S."/>
            <person name="Hamelin R.C."/>
            <person name="Grigoriev I.V."/>
            <person name="Szabo L.J."/>
            <person name="Martin F."/>
        </authorList>
    </citation>
    <scope>NUCLEOTIDE SEQUENCE [LARGE SCALE GENOMIC DNA]</scope>
    <source>
        <strain evidence="4">98AG31 / pathotype 3-4-7</strain>
    </source>
</reference>
<dbReference type="HOGENOM" id="CLU_436832_0_0_1"/>
<organism evidence="4">
    <name type="scientific">Melampsora larici-populina (strain 98AG31 / pathotype 3-4-7)</name>
    <name type="common">Poplar leaf rust fungus</name>
    <dbReference type="NCBI Taxonomy" id="747676"/>
    <lineage>
        <taxon>Eukaryota</taxon>
        <taxon>Fungi</taxon>
        <taxon>Dikarya</taxon>
        <taxon>Basidiomycota</taxon>
        <taxon>Pucciniomycotina</taxon>
        <taxon>Pucciniomycetes</taxon>
        <taxon>Pucciniales</taxon>
        <taxon>Melampsoraceae</taxon>
        <taxon>Melampsora</taxon>
    </lineage>
</organism>
<feature type="compositionally biased region" description="Polar residues" evidence="1">
    <location>
        <begin position="23"/>
        <end position="34"/>
    </location>
</feature>
<dbReference type="InParanoid" id="F4S5F3"/>
<dbReference type="Pfam" id="PF07159">
    <property type="entry name" value="CYRIA-B_Rac1-bd"/>
    <property type="match status" value="1"/>
</dbReference>
<dbReference type="OrthoDB" id="10416575at2759"/>